<evidence type="ECO:0000256" key="3">
    <source>
        <dbReference type="ARBA" id="ARBA00022989"/>
    </source>
</evidence>
<evidence type="ECO:0000256" key="1">
    <source>
        <dbReference type="ARBA" id="ARBA00004141"/>
    </source>
</evidence>
<dbReference type="Proteomes" id="UP001530377">
    <property type="component" value="Unassembled WGS sequence"/>
</dbReference>
<gene>
    <name evidence="9" type="ORF">ACHAXA_001779</name>
</gene>
<feature type="transmembrane region" description="Helical" evidence="6">
    <location>
        <begin position="465"/>
        <end position="487"/>
    </location>
</feature>
<dbReference type="InterPro" id="IPR013057">
    <property type="entry name" value="AA_transpt_TM"/>
</dbReference>
<evidence type="ECO:0000256" key="6">
    <source>
        <dbReference type="SAM" id="Phobius"/>
    </source>
</evidence>
<dbReference type="PANTHER" id="PTHR22950">
    <property type="entry name" value="AMINO ACID TRANSPORTER"/>
    <property type="match status" value="1"/>
</dbReference>
<reference evidence="9 10" key="1">
    <citation type="submission" date="2024-10" db="EMBL/GenBank/DDBJ databases">
        <title>Updated reference genomes for cyclostephanoid diatoms.</title>
        <authorList>
            <person name="Roberts W.R."/>
            <person name="Alverson A.J."/>
        </authorList>
    </citation>
    <scope>NUCLEOTIDE SEQUENCE [LARGE SCALE GENOMIC DNA]</scope>
    <source>
        <strain evidence="9 10">AJA228-03</strain>
    </source>
</reference>
<protein>
    <recommendedName>
        <fullName evidence="8">Amino acid transporter transmembrane domain-containing protein</fullName>
    </recommendedName>
</protein>
<feature type="transmembrane region" description="Helical" evidence="6">
    <location>
        <begin position="359"/>
        <end position="383"/>
    </location>
</feature>
<keyword evidence="3 6" id="KW-1133">Transmembrane helix</keyword>
<comment type="subcellular location">
    <subcellularLocation>
        <location evidence="1">Membrane</location>
        <topology evidence="1">Multi-pass membrane protein</topology>
    </subcellularLocation>
</comment>
<feature type="transmembrane region" description="Helical" evidence="6">
    <location>
        <begin position="508"/>
        <end position="530"/>
    </location>
</feature>
<evidence type="ECO:0000256" key="7">
    <source>
        <dbReference type="SAM" id="SignalP"/>
    </source>
</evidence>
<keyword evidence="2 6" id="KW-0812">Transmembrane</keyword>
<keyword evidence="7" id="KW-0732">Signal</keyword>
<sequence length="533" mass="56486">MRSLLPIIVFSIIVVRSHPFQPQQLQQRQQRRRHPPVPSRHRERASSSSSSIVRIVGGFGDIPECRRPPHLAHPSVRRSSPPRRSIPVRHDDASIATTSLFASSTKSDDDGAIVPHPGTGGTASVPNEIFNLVKSIVGAGVLSLPAGIAAFGDAPTAAIPAILIIALIGAFSAYGFSLIGRVCSYTGARTYRDAWSRSVGDGSSWLPAVTVTFKTCFAILSYSMILADTGRSLLSSAGYSASRNAALFGITITTLLPLCLIRDLGGLAPFSLVGVAGMFYTALAMAARYLRGSYAIGGGYAADVASSLRPRFGDVGAMGAFGPNVFILVCMLSTAYMAHFNAPKFYVELRNNTMRRYNAVVASSFGISVLLFASIGSLGFLTFGGACSGLILNNYSGTDALMGLSRIAVLISIVFSFPLVFAGARDGWLDLLRIPVDDRTNAVLTRTTLAVLSGVTLIASRLRELAFIMSFAGATMGNALIYVYPALMFRSAVRDMGDKASKGLRREVPFAMFTALLGVAMGGMGAKMALGLL</sequence>
<evidence type="ECO:0000256" key="4">
    <source>
        <dbReference type="ARBA" id="ARBA00023136"/>
    </source>
</evidence>
<dbReference type="GO" id="GO:0016020">
    <property type="term" value="C:membrane"/>
    <property type="evidence" value="ECO:0007669"/>
    <property type="project" value="UniProtKB-SubCell"/>
</dbReference>
<proteinExistence type="predicted"/>
<dbReference type="Pfam" id="PF01490">
    <property type="entry name" value="Aa_trans"/>
    <property type="match status" value="1"/>
</dbReference>
<evidence type="ECO:0000256" key="2">
    <source>
        <dbReference type="ARBA" id="ARBA00022692"/>
    </source>
</evidence>
<feature type="transmembrane region" description="Helical" evidence="6">
    <location>
        <begin position="204"/>
        <end position="225"/>
    </location>
</feature>
<dbReference type="EMBL" id="JALLPB020000124">
    <property type="protein sequence ID" value="KAL3816951.1"/>
    <property type="molecule type" value="Genomic_DNA"/>
</dbReference>
<feature type="transmembrane region" description="Helical" evidence="6">
    <location>
        <begin position="315"/>
        <end position="338"/>
    </location>
</feature>
<comment type="caution">
    <text evidence="9">The sequence shown here is derived from an EMBL/GenBank/DDBJ whole genome shotgun (WGS) entry which is preliminary data.</text>
</comment>
<feature type="region of interest" description="Disordered" evidence="5">
    <location>
        <begin position="21"/>
        <end position="89"/>
    </location>
</feature>
<keyword evidence="10" id="KW-1185">Reference proteome</keyword>
<feature type="signal peptide" evidence="7">
    <location>
        <begin position="1"/>
        <end position="19"/>
    </location>
</feature>
<feature type="transmembrane region" description="Helical" evidence="6">
    <location>
        <begin position="161"/>
        <end position="183"/>
    </location>
</feature>
<evidence type="ECO:0000313" key="9">
    <source>
        <dbReference type="EMBL" id="KAL3816951.1"/>
    </source>
</evidence>
<organism evidence="9 10">
    <name type="scientific">Cyclostephanos tholiformis</name>
    <dbReference type="NCBI Taxonomy" id="382380"/>
    <lineage>
        <taxon>Eukaryota</taxon>
        <taxon>Sar</taxon>
        <taxon>Stramenopiles</taxon>
        <taxon>Ochrophyta</taxon>
        <taxon>Bacillariophyta</taxon>
        <taxon>Coscinodiscophyceae</taxon>
        <taxon>Thalassiosirophycidae</taxon>
        <taxon>Stephanodiscales</taxon>
        <taxon>Stephanodiscaceae</taxon>
        <taxon>Cyclostephanos</taxon>
    </lineage>
</organism>
<feature type="transmembrane region" description="Helical" evidence="6">
    <location>
        <begin position="245"/>
        <end position="261"/>
    </location>
</feature>
<feature type="domain" description="Amino acid transporter transmembrane" evidence="8">
    <location>
        <begin position="122"/>
        <end position="494"/>
    </location>
</feature>
<evidence type="ECO:0000256" key="5">
    <source>
        <dbReference type="SAM" id="MobiDB-lite"/>
    </source>
</evidence>
<feature type="transmembrane region" description="Helical" evidence="6">
    <location>
        <begin position="403"/>
        <end position="422"/>
    </location>
</feature>
<name>A0ABD3RXQ5_9STRA</name>
<accession>A0ABD3RXQ5</accession>
<keyword evidence="4 6" id="KW-0472">Membrane</keyword>
<feature type="transmembrane region" description="Helical" evidence="6">
    <location>
        <begin position="443"/>
        <end position="459"/>
    </location>
</feature>
<evidence type="ECO:0000313" key="10">
    <source>
        <dbReference type="Proteomes" id="UP001530377"/>
    </source>
</evidence>
<feature type="transmembrane region" description="Helical" evidence="6">
    <location>
        <begin position="268"/>
        <end position="290"/>
    </location>
</feature>
<dbReference type="PANTHER" id="PTHR22950:SF652">
    <property type="entry name" value="TRANSMEMBRANE AMINO ACID TRANSPORTER FAMILY PROTEIN"/>
    <property type="match status" value="1"/>
</dbReference>
<feature type="compositionally biased region" description="Basic residues" evidence="5">
    <location>
        <begin position="29"/>
        <end position="43"/>
    </location>
</feature>
<dbReference type="AlphaFoldDB" id="A0ABD3RXQ5"/>
<evidence type="ECO:0000259" key="8">
    <source>
        <dbReference type="Pfam" id="PF01490"/>
    </source>
</evidence>
<feature type="chain" id="PRO_5044772343" description="Amino acid transporter transmembrane domain-containing protein" evidence="7">
    <location>
        <begin position="20"/>
        <end position="533"/>
    </location>
</feature>